<dbReference type="AlphaFoldDB" id="A0A0R1MHS1"/>
<protein>
    <recommendedName>
        <fullName evidence="1">IrrE N-terminal-like domain-containing protein</fullName>
    </recommendedName>
</protein>
<dbReference type="RefSeq" id="WP_057896634.1">
    <property type="nucleotide sequence ID" value="NZ_AZEH01000039.1"/>
</dbReference>
<evidence type="ECO:0000259" key="1">
    <source>
        <dbReference type="Pfam" id="PF06114"/>
    </source>
</evidence>
<comment type="caution">
    <text evidence="2">The sequence shown here is derived from an EMBL/GenBank/DDBJ whole genome shotgun (WGS) entry which is preliminary data.</text>
</comment>
<accession>A0A0R1MHS1</accession>
<dbReference type="PATRIC" id="fig|1423777.3.peg.1872"/>
<dbReference type="STRING" id="1423777.FD46_GL001818"/>
<dbReference type="Pfam" id="PF06114">
    <property type="entry name" value="Peptidase_M78"/>
    <property type="match status" value="1"/>
</dbReference>
<dbReference type="OrthoDB" id="2300474at2"/>
<dbReference type="Proteomes" id="UP000051686">
    <property type="component" value="Unassembled WGS sequence"/>
</dbReference>
<dbReference type="EMBL" id="AZEH01000039">
    <property type="protein sequence ID" value="KRL04682.1"/>
    <property type="molecule type" value="Genomic_DNA"/>
</dbReference>
<organism evidence="2 3">
    <name type="scientific">Liquorilactobacillus oeni DSM 19972</name>
    <dbReference type="NCBI Taxonomy" id="1423777"/>
    <lineage>
        <taxon>Bacteria</taxon>
        <taxon>Bacillati</taxon>
        <taxon>Bacillota</taxon>
        <taxon>Bacilli</taxon>
        <taxon>Lactobacillales</taxon>
        <taxon>Lactobacillaceae</taxon>
        <taxon>Liquorilactobacillus</taxon>
    </lineage>
</organism>
<evidence type="ECO:0000313" key="3">
    <source>
        <dbReference type="Proteomes" id="UP000051686"/>
    </source>
</evidence>
<feature type="domain" description="IrrE N-terminal-like" evidence="1">
    <location>
        <begin position="36"/>
        <end position="99"/>
    </location>
</feature>
<name>A0A0R1MHS1_9LACO</name>
<keyword evidence="3" id="KW-1185">Reference proteome</keyword>
<gene>
    <name evidence="2" type="ORF">FD46_GL001818</name>
</gene>
<evidence type="ECO:0000313" key="2">
    <source>
        <dbReference type="EMBL" id="KRL04682.1"/>
    </source>
</evidence>
<reference evidence="2 3" key="1">
    <citation type="journal article" date="2015" name="Genome Announc.">
        <title>Expanding the biotechnology potential of lactobacilli through comparative genomics of 213 strains and associated genera.</title>
        <authorList>
            <person name="Sun Z."/>
            <person name="Harris H.M."/>
            <person name="McCann A."/>
            <person name="Guo C."/>
            <person name="Argimon S."/>
            <person name="Zhang W."/>
            <person name="Yang X."/>
            <person name="Jeffery I.B."/>
            <person name="Cooney J.C."/>
            <person name="Kagawa T.F."/>
            <person name="Liu W."/>
            <person name="Song Y."/>
            <person name="Salvetti E."/>
            <person name="Wrobel A."/>
            <person name="Rasinkangas P."/>
            <person name="Parkhill J."/>
            <person name="Rea M.C."/>
            <person name="O'Sullivan O."/>
            <person name="Ritari J."/>
            <person name="Douillard F.P."/>
            <person name="Paul Ross R."/>
            <person name="Yang R."/>
            <person name="Briner A.E."/>
            <person name="Felis G.E."/>
            <person name="de Vos W.M."/>
            <person name="Barrangou R."/>
            <person name="Klaenhammer T.R."/>
            <person name="Caufield P.W."/>
            <person name="Cui Y."/>
            <person name="Zhang H."/>
            <person name="O'Toole P.W."/>
        </authorList>
    </citation>
    <scope>NUCLEOTIDE SEQUENCE [LARGE SCALE GENOMIC DNA]</scope>
    <source>
        <strain evidence="2 3">DSM 19972</strain>
    </source>
</reference>
<dbReference type="InterPro" id="IPR010359">
    <property type="entry name" value="IrrE_HExxH"/>
</dbReference>
<dbReference type="Gene3D" id="1.10.10.2910">
    <property type="match status" value="1"/>
</dbReference>
<sequence>MESLVLDSLLKIASSLKISVIWTKELAAETPSIVSIEQRCIIMNTNWHKKSEIAFQLAHEIAHLIIKDYGDEILYERSYSQRALIEAQANSTAIKLLLPFYCEHKTYEDANSWEFMNIFAIPSHLTEEIAFQMKAYYQNGLSSFFN</sequence>
<proteinExistence type="predicted"/>